<dbReference type="RefSeq" id="WP_283752437.1">
    <property type="nucleotide sequence ID" value="NZ_JAQOSP010000030.1"/>
</dbReference>
<dbReference type="NCBIfam" id="TIGR02664">
    <property type="entry name" value="nitr_red_assoc"/>
    <property type="match status" value="1"/>
</dbReference>
<dbReference type="Proteomes" id="UP001235303">
    <property type="component" value="Unassembled WGS sequence"/>
</dbReference>
<dbReference type="InterPro" id="IPR013481">
    <property type="entry name" value="NarM"/>
</dbReference>
<accession>A0ABT7AP54</accession>
<evidence type="ECO:0000313" key="2">
    <source>
        <dbReference type="Proteomes" id="UP001235303"/>
    </source>
</evidence>
<evidence type="ECO:0000313" key="1">
    <source>
        <dbReference type="EMBL" id="MDJ1168676.1"/>
    </source>
</evidence>
<organism evidence="1 2">
    <name type="scientific">Roseofilum acuticapitatum BLCC-M154</name>
    <dbReference type="NCBI Taxonomy" id="3022444"/>
    <lineage>
        <taxon>Bacteria</taxon>
        <taxon>Bacillati</taxon>
        <taxon>Cyanobacteriota</taxon>
        <taxon>Cyanophyceae</taxon>
        <taxon>Desertifilales</taxon>
        <taxon>Desertifilaceae</taxon>
        <taxon>Roseofilum</taxon>
        <taxon>Roseofilum acuticapitatum</taxon>
    </lineage>
</organism>
<dbReference type="Pfam" id="PF09655">
    <property type="entry name" value="Nitr_red_assoc"/>
    <property type="match status" value="1"/>
</dbReference>
<keyword evidence="2" id="KW-1185">Reference proteome</keyword>
<dbReference type="EMBL" id="JAQOSP010000030">
    <property type="protein sequence ID" value="MDJ1168676.1"/>
    <property type="molecule type" value="Genomic_DNA"/>
</dbReference>
<proteinExistence type="predicted"/>
<reference evidence="1 2" key="1">
    <citation type="submission" date="2023-01" db="EMBL/GenBank/DDBJ databases">
        <title>Novel diversity within Roseofilum (Cyanobacteria; Desertifilaceae) from marine benthic mats with descriptions of four novel species.</title>
        <authorList>
            <person name="Wang Y."/>
            <person name="Berthold D.E."/>
            <person name="Hu J."/>
            <person name="Lefler F.W."/>
            <person name="Laughinghouse H.D. IV."/>
        </authorList>
    </citation>
    <scope>NUCLEOTIDE SEQUENCE [LARGE SCALE GENOMIC DNA]</scope>
    <source>
        <strain evidence="1 2">BLCC-M154</strain>
    </source>
</reference>
<gene>
    <name evidence="1" type="ORF">PMG71_04480</name>
</gene>
<name>A0ABT7AP54_9CYAN</name>
<comment type="caution">
    <text evidence="1">The sequence shown here is derived from an EMBL/GenBank/DDBJ whole genome shotgun (WGS) entry which is preliminary data.</text>
</comment>
<sequence length="158" mass="18242">MSDNQGENLSFFQFEADFVQDLRCIPMQVRMKLDTCGVKLKLTHWHQLTVEEREWLMAAPCETLEEQQAYRQGLRELIFAKTGNFPKDLDIEPDPPWMDATVIPTVVAQKAESVGVDLTLEQWAKLTLAQRFALIKLSRPSHENHNFVPALREFQIVS</sequence>
<protein>
    <submittedName>
        <fullName evidence="1">Nitrate reductase associated protein</fullName>
    </submittedName>
</protein>